<dbReference type="PROSITE" id="PS00162">
    <property type="entry name" value="ALPHA_CA_1"/>
    <property type="match status" value="1"/>
</dbReference>
<evidence type="ECO:0000256" key="8">
    <source>
        <dbReference type="RuleBase" id="RU367011"/>
    </source>
</evidence>
<dbReference type="PROSITE" id="PS51144">
    <property type="entry name" value="ALPHA_CA_2"/>
    <property type="match status" value="1"/>
</dbReference>
<dbReference type="Pfam" id="PF00194">
    <property type="entry name" value="Carb_anhydrase"/>
    <property type="match status" value="1"/>
</dbReference>
<evidence type="ECO:0000313" key="10">
    <source>
        <dbReference type="EMBL" id="KAK9687727.1"/>
    </source>
</evidence>
<evidence type="ECO:0000256" key="7">
    <source>
        <dbReference type="ARBA" id="ARBA00048348"/>
    </source>
</evidence>
<evidence type="ECO:0000313" key="11">
    <source>
        <dbReference type="Proteomes" id="UP001458880"/>
    </source>
</evidence>
<comment type="similarity">
    <text evidence="2 8">Belongs to the alpha-carbonic anhydrase family.</text>
</comment>
<evidence type="ECO:0000256" key="1">
    <source>
        <dbReference type="ARBA" id="ARBA00001947"/>
    </source>
</evidence>
<dbReference type="InterPro" id="IPR023561">
    <property type="entry name" value="Carbonic_anhydrase_a-class"/>
</dbReference>
<evidence type="ECO:0000256" key="5">
    <source>
        <dbReference type="ARBA" id="ARBA00022833"/>
    </source>
</evidence>
<gene>
    <name evidence="10" type="ORF">QE152_g36049</name>
</gene>
<evidence type="ECO:0000256" key="6">
    <source>
        <dbReference type="ARBA" id="ARBA00023239"/>
    </source>
</evidence>
<evidence type="ECO:0000256" key="2">
    <source>
        <dbReference type="ARBA" id="ARBA00010718"/>
    </source>
</evidence>
<evidence type="ECO:0000259" key="9">
    <source>
        <dbReference type="PROSITE" id="PS51144"/>
    </source>
</evidence>
<dbReference type="SUPFAM" id="SSF51069">
    <property type="entry name" value="Carbonic anhydrase"/>
    <property type="match status" value="1"/>
</dbReference>
<dbReference type="InterPro" id="IPR018338">
    <property type="entry name" value="Carbonic_anhydrase_a-class_CS"/>
</dbReference>
<protein>
    <recommendedName>
        <fullName evidence="3 8">Carbonic anhydrase</fullName>
        <ecNumber evidence="3 8">4.2.1.1</ecNumber>
    </recommendedName>
</protein>
<dbReference type="PANTHER" id="PTHR18952">
    <property type="entry name" value="CARBONIC ANHYDRASE"/>
    <property type="match status" value="1"/>
</dbReference>
<name>A0AAW1IDH1_POPJA</name>
<dbReference type="InterPro" id="IPR036398">
    <property type="entry name" value="CA_dom_sf"/>
</dbReference>
<keyword evidence="5 8" id="KW-0862">Zinc</keyword>
<accession>A0AAW1IDH1</accession>
<dbReference type="GO" id="GO:0004089">
    <property type="term" value="F:carbonate dehydratase activity"/>
    <property type="evidence" value="ECO:0007669"/>
    <property type="project" value="UniProtKB-UniRule"/>
</dbReference>
<sequence length="282" mass="31994">MSTEWGYCQNNGPETWHKCFPQAAGTRQSPVDIRSVNTKILTTNQCLSWKYVPENALDISNTGYGWKVQVNGEGSELVGGPLDGRYVLEQFHCHWAETSDKGSEHTMNGKTYAGELHFVHWNATKYSSFAEAVEQPDGLAVLGIFLQSGDKSEEMEKIVSYLSQIQYKGQQVAIDQAIDPNTMIPKSSPYYTYLGSLTTPPCLECVVWIVFKDPLQVSEEQLEAFRELRSYSYKERCPEDEFRGYIKTNYRPTLPVGSREVKAVYPMKQRISPQKMNGEKSL</sequence>
<keyword evidence="11" id="KW-1185">Reference proteome</keyword>
<dbReference type="GO" id="GO:0005737">
    <property type="term" value="C:cytoplasm"/>
    <property type="evidence" value="ECO:0007669"/>
    <property type="project" value="TreeGrafter"/>
</dbReference>
<comment type="function">
    <text evidence="8">Reversible hydration of carbon dioxide.</text>
</comment>
<evidence type="ECO:0000256" key="4">
    <source>
        <dbReference type="ARBA" id="ARBA00022723"/>
    </source>
</evidence>
<comment type="caution">
    <text evidence="10">The sequence shown here is derived from an EMBL/GenBank/DDBJ whole genome shotgun (WGS) entry which is preliminary data.</text>
</comment>
<reference evidence="10 11" key="1">
    <citation type="journal article" date="2024" name="BMC Genomics">
        <title>De novo assembly and annotation of Popillia japonica's genome with initial clues to its potential as an invasive pest.</title>
        <authorList>
            <person name="Cucini C."/>
            <person name="Boschi S."/>
            <person name="Funari R."/>
            <person name="Cardaioli E."/>
            <person name="Iannotti N."/>
            <person name="Marturano G."/>
            <person name="Paoli F."/>
            <person name="Bruttini M."/>
            <person name="Carapelli A."/>
            <person name="Frati F."/>
            <person name="Nardi F."/>
        </authorList>
    </citation>
    <scope>NUCLEOTIDE SEQUENCE [LARGE SCALE GENOMIC DNA]</scope>
    <source>
        <strain evidence="10">DMR45628</strain>
    </source>
</reference>
<dbReference type="EMBL" id="JASPKY010000627">
    <property type="protein sequence ID" value="KAK9687727.1"/>
    <property type="molecule type" value="Genomic_DNA"/>
</dbReference>
<dbReference type="InterPro" id="IPR001148">
    <property type="entry name" value="CA_dom"/>
</dbReference>
<comment type="catalytic activity">
    <reaction evidence="7 8">
        <text>hydrogencarbonate + H(+) = CO2 + H2O</text>
        <dbReference type="Rhea" id="RHEA:10748"/>
        <dbReference type="ChEBI" id="CHEBI:15377"/>
        <dbReference type="ChEBI" id="CHEBI:15378"/>
        <dbReference type="ChEBI" id="CHEBI:16526"/>
        <dbReference type="ChEBI" id="CHEBI:17544"/>
        <dbReference type="EC" id="4.2.1.1"/>
    </reaction>
</comment>
<organism evidence="10 11">
    <name type="scientific">Popillia japonica</name>
    <name type="common">Japanese beetle</name>
    <dbReference type="NCBI Taxonomy" id="7064"/>
    <lineage>
        <taxon>Eukaryota</taxon>
        <taxon>Metazoa</taxon>
        <taxon>Ecdysozoa</taxon>
        <taxon>Arthropoda</taxon>
        <taxon>Hexapoda</taxon>
        <taxon>Insecta</taxon>
        <taxon>Pterygota</taxon>
        <taxon>Neoptera</taxon>
        <taxon>Endopterygota</taxon>
        <taxon>Coleoptera</taxon>
        <taxon>Polyphaga</taxon>
        <taxon>Scarabaeiformia</taxon>
        <taxon>Scarabaeidae</taxon>
        <taxon>Rutelinae</taxon>
        <taxon>Popillia</taxon>
    </lineage>
</organism>
<dbReference type="PANTHER" id="PTHR18952:SF141">
    <property type="entry name" value="CARBONIC ANHYDRASE"/>
    <property type="match status" value="1"/>
</dbReference>
<dbReference type="Proteomes" id="UP001458880">
    <property type="component" value="Unassembled WGS sequence"/>
</dbReference>
<proteinExistence type="inferred from homology"/>
<feature type="domain" description="Alpha-carbonic anhydrase" evidence="9">
    <location>
        <begin position="3"/>
        <end position="265"/>
    </location>
</feature>
<keyword evidence="6 8" id="KW-0456">Lyase</keyword>
<dbReference type="GO" id="GO:0008270">
    <property type="term" value="F:zinc ion binding"/>
    <property type="evidence" value="ECO:0007669"/>
    <property type="project" value="UniProtKB-UniRule"/>
</dbReference>
<evidence type="ECO:0000256" key="3">
    <source>
        <dbReference type="ARBA" id="ARBA00012925"/>
    </source>
</evidence>
<comment type="cofactor">
    <cofactor evidence="1 8">
        <name>Zn(2+)</name>
        <dbReference type="ChEBI" id="CHEBI:29105"/>
    </cofactor>
</comment>
<dbReference type="SMART" id="SM01057">
    <property type="entry name" value="Carb_anhydrase"/>
    <property type="match status" value="1"/>
</dbReference>
<keyword evidence="4 8" id="KW-0479">Metal-binding</keyword>
<dbReference type="Gene3D" id="3.10.200.10">
    <property type="entry name" value="Alpha carbonic anhydrase"/>
    <property type="match status" value="1"/>
</dbReference>
<dbReference type="EC" id="4.2.1.1" evidence="3 8"/>
<dbReference type="AlphaFoldDB" id="A0AAW1IDH1"/>